<evidence type="ECO:0000313" key="3">
    <source>
        <dbReference type="Proteomes" id="UP000326288"/>
    </source>
</evidence>
<dbReference type="Proteomes" id="UP000326288">
    <property type="component" value="Segment"/>
</dbReference>
<proteinExistence type="predicted"/>
<name>A0A5P8DB88_9CAUD</name>
<dbReference type="EMBL" id="MN284904">
    <property type="protein sequence ID" value="QFP95649.1"/>
    <property type="molecule type" value="Genomic_DNA"/>
</dbReference>
<accession>A0A5P8DB88</accession>
<gene>
    <name evidence="2" type="primary">75</name>
    <name evidence="2" type="ORF">SEA_TANIS_75</name>
</gene>
<dbReference type="KEGG" id="vg:55623545"/>
<evidence type="ECO:0000256" key="1">
    <source>
        <dbReference type="SAM" id="Phobius"/>
    </source>
</evidence>
<protein>
    <submittedName>
        <fullName evidence="2">Membrane protein</fullName>
    </submittedName>
</protein>
<keyword evidence="1" id="KW-0472">Membrane</keyword>
<reference evidence="2 3" key="1">
    <citation type="submission" date="2019-08" db="EMBL/GenBank/DDBJ databases">
        <authorList>
            <person name="Kliewer B."/>
            <person name="Abdul Cader I."/>
            <person name="Barger N.T."/>
            <person name="Kapinos A.P."/>
            <person name="Panggabean A.F."/>
            <person name="Remijas L.E."/>
            <person name="Thai J."/>
            <person name="Torres N.C."/>
            <person name="Ngo R."/>
            <person name="Freise A.C."/>
            <person name="Moberg-Parker J."/>
            <person name="Garlena R.A."/>
            <person name="Russell D.A."/>
            <person name="Pope W.H."/>
            <person name="Jacobs-Sera D."/>
            <person name="Hatfull G.F."/>
        </authorList>
    </citation>
    <scope>NUCLEOTIDE SEQUENCE [LARGE SCALE GENOMIC DNA]</scope>
</reference>
<feature type="transmembrane region" description="Helical" evidence="1">
    <location>
        <begin position="12"/>
        <end position="36"/>
    </location>
</feature>
<dbReference type="GeneID" id="55623545"/>
<dbReference type="RefSeq" id="YP_009852909.1">
    <property type="nucleotide sequence ID" value="NC_048817.1"/>
</dbReference>
<organism evidence="2 3">
    <name type="scientific">Gordonia phage Tanis</name>
    <dbReference type="NCBI Taxonomy" id="2652415"/>
    <lineage>
        <taxon>Viruses</taxon>
        <taxon>Duplodnaviria</taxon>
        <taxon>Heunggongvirae</taxon>
        <taxon>Uroviricota</taxon>
        <taxon>Caudoviricetes</taxon>
        <taxon>Deejayvirinae</taxon>
        <taxon>Tanisvirus</taxon>
        <taxon>Tanisvirus tanis</taxon>
    </lineage>
</organism>
<sequence length="38" mass="4365">MRAFIREIKSDKLYMLLIINVCLSIVLAILLVIAFLTL</sequence>
<keyword evidence="3" id="KW-1185">Reference proteome</keyword>
<keyword evidence="1" id="KW-0812">Transmembrane</keyword>
<evidence type="ECO:0000313" key="2">
    <source>
        <dbReference type="EMBL" id="QFP95649.1"/>
    </source>
</evidence>
<keyword evidence="1" id="KW-1133">Transmembrane helix</keyword>